<name>A0A0F9R0K6_9ZZZZ</name>
<sequence>MRWLKLLPAIFIGGCLLSGCTFALKDNGEISVGGGYEFTIAHTTSTTDSQSVATMDVQPLMDWIVELTKESPQSVGEPDE</sequence>
<dbReference type="PROSITE" id="PS51257">
    <property type="entry name" value="PROKAR_LIPOPROTEIN"/>
    <property type="match status" value="1"/>
</dbReference>
<organism evidence="1">
    <name type="scientific">marine sediment metagenome</name>
    <dbReference type="NCBI Taxonomy" id="412755"/>
    <lineage>
        <taxon>unclassified sequences</taxon>
        <taxon>metagenomes</taxon>
        <taxon>ecological metagenomes</taxon>
    </lineage>
</organism>
<dbReference type="AlphaFoldDB" id="A0A0F9R0K6"/>
<accession>A0A0F9R0K6</accession>
<proteinExistence type="predicted"/>
<protein>
    <submittedName>
        <fullName evidence="1">Uncharacterized protein</fullName>
    </submittedName>
</protein>
<gene>
    <name evidence="1" type="ORF">LCGC14_1030520</name>
</gene>
<reference evidence="1" key="1">
    <citation type="journal article" date="2015" name="Nature">
        <title>Complex archaea that bridge the gap between prokaryotes and eukaryotes.</title>
        <authorList>
            <person name="Spang A."/>
            <person name="Saw J.H."/>
            <person name="Jorgensen S.L."/>
            <person name="Zaremba-Niedzwiedzka K."/>
            <person name="Martijn J."/>
            <person name="Lind A.E."/>
            <person name="van Eijk R."/>
            <person name="Schleper C."/>
            <person name="Guy L."/>
            <person name="Ettema T.J."/>
        </authorList>
    </citation>
    <scope>NUCLEOTIDE SEQUENCE</scope>
</reference>
<dbReference type="EMBL" id="LAZR01004181">
    <property type="protein sequence ID" value="KKN11023.1"/>
    <property type="molecule type" value="Genomic_DNA"/>
</dbReference>
<evidence type="ECO:0000313" key="1">
    <source>
        <dbReference type="EMBL" id="KKN11023.1"/>
    </source>
</evidence>
<comment type="caution">
    <text evidence="1">The sequence shown here is derived from an EMBL/GenBank/DDBJ whole genome shotgun (WGS) entry which is preliminary data.</text>
</comment>